<organism evidence="2 3">
    <name type="scientific">Flavobacterium cheonhonense</name>
    <dbReference type="NCBI Taxonomy" id="706185"/>
    <lineage>
        <taxon>Bacteria</taxon>
        <taxon>Pseudomonadati</taxon>
        <taxon>Bacteroidota</taxon>
        <taxon>Flavobacteriia</taxon>
        <taxon>Flavobacteriales</taxon>
        <taxon>Flavobacteriaceae</taxon>
        <taxon>Flavobacterium</taxon>
    </lineage>
</organism>
<comment type="caution">
    <text evidence="2">The sequence shown here is derived from an EMBL/GenBank/DDBJ whole genome shotgun (WGS) entry which is preliminary data.</text>
</comment>
<feature type="transmembrane region" description="Helical" evidence="1">
    <location>
        <begin position="38"/>
        <end position="58"/>
    </location>
</feature>
<feature type="transmembrane region" description="Helical" evidence="1">
    <location>
        <begin position="136"/>
        <end position="159"/>
    </location>
</feature>
<reference evidence="3" key="1">
    <citation type="journal article" date="2019" name="Int. J. Syst. Evol. Microbiol.">
        <title>The Global Catalogue of Microorganisms (GCM) 10K type strain sequencing project: providing services to taxonomists for standard genome sequencing and annotation.</title>
        <authorList>
            <consortium name="The Broad Institute Genomics Platform"/>
            <consortium name="The Broad Institute Genome Sequencing Center for Infectious Disease"/>
            <person name="Wu L."/>
            <person name="Ma J."/>
        </authorList>
    </citation>
    <scope>NUCLEOTIDE SEQUENCE [LARGE SCALE GENOMIC DNA]</scope>
    <source>
        <strain evidence="3">JCM 17064</strain>
    </source>
</reference>
<name>A0ABP7TGW8_9FLAO</name>
<dbReference type="Proteomes" id="UP001500968">
    <property type="component" value="Unassembled WGS sequence"/>
</dbReference>
<protein>
    <recommendedName>
        <fullName evidence="4">DUF4199 domain containing protein</fullName>
    </recommendedName>
</protein>
<dbReference type="Pfam" id="PF13858">
    <property type="entry name" value="DUF4199"/>
    <property type="match status" value="1"/>
</dbReference>
<keyword evidence="1" id="KW-1133">Transmembrane helix</keyword>
<evidence type="ECO:0008006" key="4">
    <source>
        <dbReference type="Google" id="ProtNLM"/>
    </source>
</evidence>
<evidence type="ECO:0000313" key="3">
    <source>
        <dbReference type="Proteomes" id="UP001500968"/>
    </source>
</evidence>
<evidence type="ECO:0000313" key="2">
    <source>
        <dbReference type="EMBL" id="GAA4026057.1"/>
    </source>
</evidence>
<dbReference type="InterPro" id="IPR025250">
    <property type="entry name" value="DUF4199"/>
</dbReference>
<dbReference type="RefSeq" id="WP_324691745.1">
    <property type="nucleotide sequence ID" value="NZ_BAABCR010000008.1"/>
</dbReference>
<sequence>MKNFSIEIKWTLRFILLVLAWAIGEKFMGLHDQHINQYAVYTNLFGIPALLFYFLALAEKKKYFFNNQMTWSQGFISGVVLSFFIAILMPIAQLVIYKSITPHFFETIIEYKTKSPLLTRHITTEDALAYFNLKSFMIQSVFSALSMGTISGAIAAFFLRTKK</sequence>
<keyword evidence="3" id="KW-1185">Reference proteome</keyword>
<accession>A0ABP7TGW8</accession>
<feature type="transmembrane region" description="Helical" evidence="1">
    <location>
        <begin position="70"/>
        <end position="96"/>
    </location>
</feature>
<keyword evidence="1" id="KW-0812">Transmembrane</keyword>
<gene>
    <name evidence="2" type="ORF">GCM10022386_06760</name>
</gene>
<keyword evidence="1" id="KW-0472">Membrane</keyword>
<evidence type="ECO:0000256" key="1">
    <source>
        <dbReference type="SAM" id="Phobius"/>
    </source>
</evidence>
<dbReference type="EMBL" id="BAABCR010000008">
    <property type="protein sequence ID" value="GAA4026057.1"/>
    <property type="molecule type" value="Genomic_DNA"/>
</dbReference>
<proteinExistence type="predicted"/>